<protein>
    <submittedName>
        <fullName evidence="2">Uncharacterized protein</fullName>
    </submittedName>
</protein>
<sequence length="149" mass="16906">MSLNDNEINQNVDEILSAQNSQNIQTDQEKEVAQTTSQSEQIEEERNKVVYDATHGSDRATFRDEDMKFTSGDQPGARLHFTPTQVESAREEMNKDLEEKRIGEEATKATAHQEALDSNNRANEGFQPLRQSDGFKNFVDAQEEAERKA</sequence>
<proteinExistence type="predicted"/>
<organism evidence="2 3">
    <name type="scientific">Candidatus Dojkabacteria bacterium</name>
    <dbReference type="NCBI Taxonomy" id="2099670"/>
    <lineage>
        <taxon>Bacteria</taxon>
        <taxon>Candidatus Dojkabacteria</taxon>
    </lineage>
</organism>
<dbReference type="EMBL" id="JAAZAL010000104">
    <property type="protein sequence ID" value="NLE31180.1"/>
    <property type="molecule type" value="Genomic_DNA"/>
</dbReference>
<dbReference type="AlphaFoldDB" id="A0A847ETS0"/>
<feature type="compositionally biased region" description="Basic and acidic residues" evidence="1">
    <location>
        <begin position="44"/>
        <end position="68"/>
    </location>
</feature>
<gene>
    <name evidence="2" type="ORF">GX618_02810</name>
</gene>
<feature type="non-terminal residue" evidence="2">
    <location>
        <position position="149"/>
    </location>
</feature>
<comment type="caution">
    <text evidence="2">The sequence shown here is derived from an EMBL/GenBank/DDBJ whole genome shotgun (WGS) entry which is preliminary data.</text>
</comment>
<accession>A0A847ETS0</accession>
<feature type="region of interest" description="Disordered" evidence="1">
    <location>
        <begin position="100"/>
        <end position="149"/>
    </location>
</feature>
<evidence type="ECO:0000313" key="3">
    <source>
        <dbReference type="Proteomes" id="UP000554004"/>
    </source>
</evidence>
<dbReference type="Proteomes" id="UP000554004">
    <property type="component" value="Unassembled WGS sequence"/>
</dbReference>
<evidence type="ECO:0000313" key="2">
    <source>
        <dbReference type="EMBL" id="NLE31180.1"/>
    </source>
</evidence>
<evidence type="ECO:0000256" key="1">
    <source>
        <dbReference type="SAM" id="MobiDB-lite"/>
    </source>
</evidence>
<reference evidence="2 3" key="1">
    <citation type="journal article" date="2020" name="Biotechnol. Biofuels">
        <title>New insights from the biogas microbiome by comprehensive genome-resolved metagenomics of nearly 1600 species originating from multiple anaerobic digesters.</title>
        <authorList>
            <person name="Campanaro S."/>
            <person name="Treu L."/>
            <person name="Rodriguez-R L.M."/>
            <person name="Kovalovszki A."/>
            <person name="Ziels R.M."/>
            <person name="Maus I."/>
            <person name="Zhu X."/>
            <person name="Kougias P.G."/>
            <person name="Basile A."/>
            <person name="Luo G."/>
            <person name="Schluter A."/>
            <person name="Konstantinidis K.T."/>
            <person name="Angelidaki I."/>
        </authorList>
    </citation>
    <scope>NUCLEOTIDE SEQUENCE [LARGE SCALE GENOMIC DNA]</scope>
    <source>
        <strain evidence="2">AS06rmzACSIP_421</strain>
    </source>
</reference>
<feature type="region of interest" description="Disordered" evidence="1">
    <location>
        <begin position="1"/>
        <end position="79"/>
    </location>
</feature>
<feature type="compositionally biased region" description="Polar residues" evidence="1">
    <location>
        <begin position="1"/>
        <end position="26"/>
    </location>
</feature>
<name>A0A847ETS0_9BACT</name>